<dbReference type="KEGG" id="ipu:108264156"/>
<dbReference type="CDD" id="cd11658">
    <property type="entry name" value="SANT_DMAP1_like"/>
    <property type="match status" value="1"/>
</dbReference>
<name>A0A2D0QTY9_ICTPU</name>
<dbReference type="InterPro" id="IPR042359">
    <property type="entry name" value="TERB1"/>
</dbReference>
<protein>
    <submittedName>
        <fullName evidence="3 4">Telomere repeats-binding bouquet formation protein 1 isoform X1</fullName>
    </submittedName>
</protein>
<proteinExistence type="predicted"/>
<dbReference type="AlphaFoldDB" id="A0A2D0QTY9"/>
<dbReference type="InterPro" id="IPR016024">
    <property type="entry name" value="ARM-type_fold"/>
</dbReference>
<gene>
    <name evidence="3 4" type="primary">terb1</name>
</gene>
<evidence type="ECO:0000313" key="2">
    <source>
        <dbReference type="Proteomes" id="UP000221080"/>
    </source>
</evidence>
<dbReference type="Proteomes" id="UP000221080">
    <property type="component" value="Chromosome 4"/>
</dbReference>
<dbReference type="RefSeq" id="XP_017320955.1">
    <property type="nucleotide sequence ID" value="XM_017465466.3"/>
</dbReference>
<dbReference type="Gene3D" id="1.10.10.60">
    <property type="entry name" value="Homeodomain-like"/>
    <property type="match status" value="1"/>
</dbReference>
<dbReference type="PANTHER" id="PTHR14014:SF0">
    <property type="entry name" value="TELOMERE REPEATS-BINDING BOUQUET FORMATION PROTEIN 1"/>
    <property type="match status" value="1"/>
</dbReference>
<feature type="region of interest" description="Disordered" evidence="1">
    <location>
        <begin position="516"/>
        <end position="584"/>
    </location>
</feature>
<dbReference type="RefSeq" id="XP_053533746.1">
    <property type="nucleotide sequence ID" value="XM_053677771.1"/>
</dbReference>
<keyword evidence="2" id="KW-1185">Reference proteome</keyword>
<dbReference type="SUPFAM" id="SSF48371">
    <property type="entry name" value="ARM repeat"/>
    <property type="match status" value="1"/>
</dbReference>
<dbReference type="CTD" id="283847"/>
<dbReference type="InterPro" id="IPR011989">
    <property type="entry name" value="ARM-like"/>
</dbReference>
<evidence type="ECO:0000256" key="1">
    <source>
        <dbReference type="SAM" id="MobiDB-lite"/>
    </source>
</evidence>
<feature type="compositionally biased region" description="Polar residues" evidence="1">
    <location>
        <begin position="819"/>
        <end position="833"/>
    </location>
</feature>
<reference evidence="2" key="1">
    <citation type="journal article" date="2016" name="Nat. Commun.">
        <title>The channel catfish genome sequence provides insights into the evolution of scale formation in teleosts.</title>
        <authorList>
            <person name="Liu Z."/>
            <person name="Liu S."/>
            <person name="Yao J."/>
            <person name="Bao L."/>
            <person name="Zhang J."/>
            <person name="Li Y."/>
            <person name="Jiang C."/>
            <person name="Sun L."/>
            <person name="Wang R."/>
            <person name="Zhang Y."/>
            <person name="Zhou T."/>
            <person name="Zeng Q."/>
            <person name="Fu Q."/>
            <person name="Gao S."/>
            <person name="Li N."/>
            <person name="Koren S."/>
            <person name="Jiang Y."/>
            <person name="Zimin A."/>
            <person name="Xu P."/>
            <person name="Phillippy A.M."/>
            <person name="Geng X."/>
            <person name="Song L."/>
            <person name="Sun F."/>
            <person name="Li C."/>
            <person name="Wang X."/>
            <person name="Chen A."/>
            <person name="Jin Y."/>
            <person name="Yuan Z."/>
            <person name="Yang Y."/>
            <person name="Tan S."/>
            <person name="Peatman E."/>
            <person name="Lu J."/>
            <person name="Qin Z."/>
            <person name="Dunham R."/>
            <person name="Li Z."/>
            <person name="Sonstegard T."/>
            <person name="Feng J."/>
            <person name="Danzmann R.G."/>
            <person name="Schroeder S."/>
            <person name="Scheffler B."/>
            <person name="Duke M.V."/>
            <person name="Ballard L."/>
            <person name="Kucuktas H."/>
            <person name="Kaltenboeck L."/>
            <person name="Liu H."/>
            <person name="Armbruster J."/>
            <person name="Xie Y."/>
            <person name="Kirby M.L."/>
            <person name="Tian Y."/>
            <person name="Flanagan M.E."/>
            <person name="Mu W."/>
            <person name="Waldbieser G.C."/>
        </authorList>
    </citation>
    <scope>NUCLEOTIDE SEQUENCE [LARGE SCALE GENOMIC DNA]</scope>
    <source>
        <strain evidence="2">SDA103</strain>
    </source>
</reference>
<dbReference type="InterPro" id="IPR009057">
    <property type="entry name" value="Homeodomain-like_sf"/>
</dbReference>
<feature type="region of interest" description="Disordered" evidence="1">
    <location>
        <begin position="736"/>
        <end position="773"/>
    </location>
</feature>
<evidence type="ECO:0000313" key="3">
    <source>
        <dbReference type="RefSeq" id="XP_017320955.1"/>
    </source>
</evidence>
<accession>A0A2D0QTY9</accession>
<feature type="compositionally biased region" description="Basic and acidic residues" evidence="1">
    <location>
        <begin position="520"/>
        <end position="545"/>
    </location>
</feature>
<dbReference type="GeneID" id="108264156"/>
<dbReference type="Gene3D" id="1.25.10.10">
    <property type="entry name" value="Leucine-rich Repeat Variant"/>
    <property type="match status" value="1"/>
</dbReference>
<sequence length="839" mass="93719">MTFFVVIFTQKHKPAVFTMLNANRTDLRLLLECLKYQMKCPASQKQALLTVVSICQQNSGQNIEFLGEIGGVTFIYNLSRASDYSEVKETALFTLSSLAEVNESCKQSLCREEMFCGLADCMEQEESLTLKRVAVYLLCVLVSNNKQGQSFVRTSRCIDVLLNLFRSTYPMAEGTNELLQLWTSVSSALCGCVNNPQNEENQCACMCVLPLVKVWLQQVSMFRVELAQPICSFISMTVANNSCVQEYFASVGGLLTLSDTLSSAVTQCRENPEACKLAAMITRTLSACITDNEALAPVLSELMLVPHLLLLLSSPNLSPRDQLAVVLTLGCCTDACVEHQVELLRGGGLPLVISLLIDANDEEVRKAATFVLQTCQKLTGSIAGQSVESDLQRHRQSAWEIGQRIQQLERSQLDNLGKGVENSSAQITECREELWEDSVVRKGSGRNGESRREDIPQNFTPPTQCPPQPVTVQGLGNQQPMQHVRRQIVKDFDKSVNHFQRRNGEQQRMAENVLGSSVAEQKREQLMRRESGMKNRGMEEMERGETSATNLNRDRSTDDLGDENFDSATHTKLPGAKDQDVCSPDVFKHPAPMKRHQQAPFGSEDELSVCSELLDSEIERILFTPAASKPSKLRCAGCVSGMDEVNSRTVGVVLRSCKSRCEFHLVLQRAEDRLKRSLRISGVTHGRDHTRDHGVRDPCSSETVSKHIMKEREGHTNRPNHRDAMRLITLTPLKRSGETQGSDMQNRHVSDLQKPGGGDGMQSSSARQSDRKYYSGEEIKYLSEGVRRFGHSWNTILWAYPFQQGRTNVDLAKKYRKLQQGSAPSPDLITQESAEQRVH</sequence>
<dbReference type="PANTHER" id="PTHR14014">
    <property type="entry name" value="TELOMERE REPEATS-BINDING BOUQUET FORMATION PROTEIN 1"/>
    <property type="match status" value="1"/>
</dbReference>
<dbReference type="GO" id="GO:0070197">
    <property type="term" value="P:meiotic attachment of telomere to nuclear envelope"/>
    <property type="evidence" value="ECO:0007669"/>
    <property type="project" value="InterPro"/>
</dbReference>
<feature type="region of interest" description="Disordered" evidence="1">
    <location>
        <begin position="441"/>
        <end position="480"/>
    </location>
</feature>
<dbReference type="SUPFAM" id="SSF46689">
    <property type="entry name" value="Homeodomain-like"/>
    <property type="match status" value="1"/>
</dbReference>
<feature type="region of interest" description="Disordered" evidence="1">
    <location>
        <begin position="818"/>
        <end position="839"/>
    </location>
</feature>
<reference evidence="3 4" key="2">
    <citation type="submission" date="2025-04" db="UniProtKB">
        <authorList>
            <consortium name="RefSeq"/>
        </authorList>
    </citation>
    <scope>IDENTIFICATION</scope>
    <source>
        <tissue evidence="3 4">Blood</tissue>
    </source>
</reference>
<dbReference type="GO" id="GO:0007129">
    <property type="term" value="P:homologous chromosome pairing at meiosis"/>
    <property type="evidence" value="ECO:0007669"/>
    <property type="project" value="TreeGrafter"/>
</dbReference>
<dbReference type="OrthoDB" id="608866at2759"/>
<evidence type="ECO:0000313" key="4">
    <source>
        <dbReference type="RefSeq" id="XP_053533746.1"/>
    </source>
</evidence>
<organism evidence="2 3">
    <name type="scientific">Ictalurus punctatus</name>
    <name type="common">Channel catfish</name>
    <name type="synonym">Silurus punctatus</name>
    <dbReference type="NCBI Taxonomy" id="7998"/>
    <lineage>
        <taxon>Eukaryota</taxon>
        <taxon>Metazoa</taxon>
        <taxon>Chordata</taxon>
        <taxon>Craniata</taxon>
        <taxon>Vertebrata</taxon>
        <taxon>Euteleostomi</taxon>
        <taxon>Actinopterygii</taxon>
        <taxon>Neopterygii</taxon>
        <taxon>Teleostei</taxon>
        <taxon>Ostariophysi</taxon>
        <taxon>Siluriformes</taxon>
        <taxon>Ictaluridae</taxon>
        <taxon>Ictalurus</taxon>
    </lineage>
</organism>